<keyword evidence="2" id="KW-1185">Reference proteome</keyword>
<dbReference type="OrthoDB" id="1846398at2"/>
<dbReference type="Proteomes" id="UP000298653">
    <property type="component" value="Chromosome"/>
</dbReference>
<dbReference type="RefSeq" id="WP_137327483.1">
    <property type="nucleotide sequence ID" value="NZ_CP040058.1"/>
</dbReference>
<dbReference type="Pfam" id="PF11114">
    <property type="entry name" value="Minor_capsid_2"/>
    <property type="match status" value="1"/>
</dbReference>
<dbReference type="EMBL" id="CP040058">
    <property type="protein sequence ID" value="QCP33870.1"/>
    <property type="molecule type" value="Genomic_DNA"/>
</dbReference>
<proteinExistence type="predicted"/>
<accession>A0A4V1EFV2</accession>
<evidence type="ECO:0000313" key="2">
    <source>
        <dbReference type="Proteomes" id="UP000298653"/>
    </source>
</evidence>
<evidence type="ECO:0000313" key="1">
    <source>
        <dbReference type="EMBL" id="QCP33870.1"/>
    </source>
</evidence>
<protein>
    <recommendedName>
        <fullName evidence="3">Capsid protein</fullName>
    </recommendedName>
</protein>
<dbReference type="KEGG" id="arf:AR1Y2_0416"/>
<reference evidence="1 2" key="1">
    <citation type="submission" date="2019-05" db="EMBL/GenBank/DDBJ databases">
        <title>Complete genome sequencing of Anaerostipes rhamnosivorans.</title>
        <authorList>
            <person name="Bui T.P.N."/>
            <person name="de Vos W.M."/>
        </authorList>
    </citation>
    <scope>NUCLEOTIDE SEQUENCE [LARGE SCALE GENOMIC DNA]</scope>
    <source>
        <strain evidence="1 2">1y2</strain>
    </source>
</reference>
<organism evidence="1 2">
    <name type="scientific">Anaerostipes rhamnosivorans</name>
    <dbReference type="NCBI Taxonomy" id="1229621"/>
    <lineage>
        <taxon>Bacteria</taxon>
        <taxon>Bacillati</taxon>
        <taxon>Bacillota</taxon>
        <taxon>Clostridia</taxon>
        <taxon>Lachnospirales</taxon>
        <taxon>Lachnospiraceae</taxon>
        <taxon>Anaerostipes</taxon>
    </lineage>
</organism>
<dbReference type="AlphaFoldDB" id="A0A4V1EFV2"/>
<sequence length="108" mass="12229">MKTNIHIQSADKILADMKLKPDGAAQRFFVHETQKIMDPYVPMLTGSLKNTAVEGADRITYIMPYARKQYYGNKGRGLRGKLWDKRAWSDRGREVTVSVAKFIGGKPV</sequence>
<name>A0A4V1EFV2_9FIRM</name>
<dbReference type="InterPro" id="IPR021080">
    <property type="entry name" value="Minor_capsid_protein"/>
</dbReference>
<evidence type="ECO:0008006" key="3">
    <source>
        <dbReference type="Google" id="ProtNLM"/>
    </source>
</evidence>
<gene>
    <name evidence="1" type="ORF">AR1Y2_0416</name>
</gene>